<evidence type="ECO:0000313" key="8">
    <source>
        <dbReference type="EMBL" id="CAI9780167.1"/>
    </source>
</evidence>
<dbReference type="GO" id="GO:0005730">
    <property type="term" value="C:nucleolus"/>
    <property type="evidence" value="ECO:0007669"/>
    <property type="project" value="UniProtKB-SubCell"/>
</dbReference>
<evidence type="ECO:0000256" key="3">
    <source>
        <dbReference type="ARBA" id="ARBA00023054"/>
    </source>
</evidence>
<feature type="domain" description="NUC153" evidence="6">
    <location>
        <begin position="705"/>
        <end position="728"/>
    </location>
</feature>
<comment type="similarity">
    <text evidence="2">Belongs to the ESF1 family.</text>
</comment>
<feature type="compositionally biased region" description="Acidic residues" evidence="5">
    <location>
        <begin position="264"/>
        <end position="278"/>
    </location>
</feature>
<feature type="compositionally biased region" description="Basic and acidic residues" evidence="5">
    <location>
        <begin position="181"/>
        <end position="194"/>
    </location>
</feature>
<evidence type="ECO:0000256" key="5">
    <source>
        <dbReference type="SAM" id="MobiDB-lite"/>
    </source>
</evidence>
<dbReference type="GO" id="GO:0006364">
    <property type="term" value="P:rRNA processing"/>
    <property type="evidence" value="ECO:0007669"/>
    <property type="project" value="InterPro"/>
</dbReference>
<dbReference type="PANTHER" id="PTHR12202:SF0">
    <property type="entry name" value="ESF1 HOMOLOG"/>
    <property type="match status" value="1"/>
</dbReference>
<feature type="compositionally biased region" description="Acidic residues" evidence="5">
    <location>
        <begin position="512"/>
        <end position="529"/>
    </location>
</feature>
<evidence type="ECO:0000259" key="7">
    <source>
        <dbReference type="Pfam" id="PF25121"/>
    </source>
</evidence>
<evidence type="ECO:0008006" key="10">
    <source>
        <dbReference type="Google" id="ProtNLM"/>
    </source>
</evidence>
<dbReference type="Pfam" id="PF08159">
    <property type="entry name" value="NUC153"/>
    <property type="match status" value="1"/>
</dbReference>
<dbReference type="InterPro" id="IPR012580">
    <property type="entry name" value="NUC153"/>
</dbReference>
<evidence type="ECO:0000256" key="2">
    <source>
        <dbReference type="ARBA" id="ARBA00009087"/>
    </source>
</evidence>
<dbReference type="EMBL" id="OU503052">
    <property type="protein sequence ID" value="CAI9780167.1"/>
    <property type="molecule type" value="Genomic_DNA"/>
</dbReference>
<keyword evidence="3" id="KW-0175">Coiled coil</keyword>
<feature type="compositionally biased region" description="Polar residues" evidence="5">
    <location>
        <begin position="745"/>
        <end position="755"/>
    </location>
</feature>
<feature type="domain" description="ESF1 RRM" evidence="7">
    <location>
        <begin position="319"/>
        <end position="457"/>
    </location>
</feature>
<dbReference type="InterPro" id="IPR039754">
    <property type="entry name" value="Esf1"/>
</dbReference>
<comment type="subcellular location">
    <subcellularLocation>
        <location evidence="1">Nucleus</location>
        <location evidence="1">Nucleolus</location>
    </subcellularLocation>
</comment>
<evidence type="ECO:0000256" key="1">
    <source>
        <dbReference type="ARBA" id="ARBA00004604"/>
    </source>
</evidence>
<feature type="compositionally biased region" description="Basic residues" evidence="5">
    <location>
        <begin position="596"/>
        <end position="607"/>
    </location>
</feature>
<gene>
    <name evidence="8" type="ORF">FPE_LOCUS27597</name>
</gene>
<feature type="region of interest" description="Disordered" evidence="5">
    <location>
        <begin position="596"/>
        <end position="705"/>
    </location>
</feature>
<feature type="region of interest" description="Disordered" evidence="5">
    <location>
        <begin position="511"/>
        <end position="533"/>
    </location>
</feature>
<feature type="region of interest" description="Disordered" evidence="5">
    <location>
        <begin position="84"/>
        <end position="112"/>
    </location>
</feature>
<evidence type="ECO:0000313" key="9">
    <source>
        <dbReference type="Proteomes" id="UP000834106"/>
    </source>
</evidence>
<feature type="compositionally biased region" description="Acidic residues" evidence="5">
    <location>
        <begin position="214"/>
        <end position="229"/>
    </location>
</feature>
<feature type="region of interest" description="Disordered" evidence="5">
    <location>
        <begin position="156"/>
        <end position="294"/>
    </location>
</feature>
<organism evidence="8 9">
    <name type="scientific">Fraxinus pennsylvanica</name>
    <dbReference type="NCBI Taxonomy" id="56036"/>
    <lineage>
        <taxon>Eukaryota</taxon>
        <taxon>Viridiplantae</taxon>
        <taxon>Streptophyta</taxon>
        <taxon>Embryophyta</taxon>
        <taxon>Tracheophyta</taxon>
        <taxon>Spermatophyta</taxon>
        <taxon>Magnoliopsida</taxon>
        <taxon>eudicotyledons</taxon>
        <taxon>Gunneridae</taxon>
        <taxon>Pentapetalae</taxon>
        <taxon>asterids</taxon>
        <taxon>lamiids</taxon>
        <taxon>Lamiales</taxon>
        <taxon>Oleaceae</taxon>
        <taxon>Oleeae</taxon>
        <taxon>Fraxinus</taxon>
    </lineage>
</organism>
<evidence type="ECO:0000256" key="4">
    <source>
        <dbReference type="ARBA" id="ARBA00023242"/>
    </source>
</evidence>
<feature type="region of interest" description="Disordered" evidence="5">
    <location>
        <begin position="767"/>
        <end position="826"/>
    </location>
</feature>
<dbReference type="Proteomes" id="UP000834106">
    <property type="component" value="Chromosome 17"/>
</dbReference>
<reference evidence="8" key="1">
    <citation type="submission" date="2023-05" db="EMBL/GenBank/DDBJ databases">
        <authorList>
            <person name="Huff M."/>
        </authorList>
    </citation>
    <scope>NUCLEOTIDE SEQUENCE</scope>
</reference>
<name>A0AAD2A2D2_9LAMI</name>
<accession>A0AAD2A2D2</accession>
<dbReference type="Pfam" id="PF25121">
    <property type="entry name" value="RRM_ESF1"/>
    <property type="match status" value="1"/>
</dbReference>
<dbReference type="GO" id="GO:0003723">
    <property type="term" value="F:RNA binding"/>
    <property type="evidence" value="ECO:0007669"/>
    <property type="project" value="TreeGrafter"/>
</dbReference>
<feature type="region of interest" description="Disordered" evidence="5">
    <location>
        <begin position="735"/>
        <end position="755"/>
    </location>
</feature>
<feature type="compositionally biased region" description="Basic and acidic residues" evidence="5">
    <location>
        <begin position="689"/>
        <end position="705"/>
    </location>
</feature>
<feature type="compositionally biased region" description="Basic and acidic residues" evidence="5">
    <location>
        <begin position="767"/>
        <end position="785"/>
    </location>
</feature>
<evidence type="ECO:0000259" key="6">
    <source>
        <dbReference type="Pfam" id="PF08159"/>
    </source>
</evidence>
<dbReference type="AlphaFoldDB" id="A0AAD2A2D2"/>
<keyword evidence="4" id="KW-0539">Nucleus</keyword>
<dbReference type="PANTHER" id="PTHR12202">
    <property type="entry name" value="ESF1 HOMOLOG"/>
    <property type="match status" value="1"/>
</dbReference>
<proteinExistence type="inferred from homology"/>
<protein>
    <recommendedName>
        <fullName evidence="10">NUC153 domain-containing protein</fullName>
    </recommendedName>
</protein>
<keyword evidence="9" id="KW-1185">Reference proteome</keyword>
<dbReference type="InterPro" id="IPR056750">
    <property type="entry name" value="RRM_ESF1"/>
</dbReference>
<sequence>MHCQVSDVILRNLINLRVMSMHIKWICSSLEAELKIQKKTVTPSPSPPLKPREAILKPCEVQTQNRHRIVLEAAFSHVWASMGTENKKKKKNKTGDQGCKGGGNDRTQNEGGKIITDARFSSVHFDPRFREAPKRNSKVVIDSRFDRMFTDKNFASSKAPIDKRGKLRKNSHSQNPLKHYYHLEDKENQVEKGHGLKKVATEEEESESRKNESENENESESESEGEGEGEDLKKRKSLLTSESESESEGEGEKLRKSKSLLTSELEESSESEEDDSHDGDESSSTSTTDSDEGDQAYLEEEDDAFMHQEDNIPEIDNETRRLAVVNLDWNQVRAVDLYVLLSSFLPKGGQIMSVAVYPSEFGLKRMEEEAVHGPVGLFDDGEEDDQDDEFDNKKLRAYELSRLRYYYAVVECDSSATADYLYKTCDGVEFERSSNKLDLRFIPDTMEFKHQPRDVATEAPTDYEGLDFQTRALQHSNIQLTWDEDEPQRSKTLKRKINAEQLDELELKEFLATDESDADDNADDNDAEDISVKRRRKQDMYRVLLQSGDGGSDDNDEDNAQDMEVTFNTGLEDISKRILEKDKKSETVWESYLRMRREKKKARKNRSRNSSDEDSSDTEHEHAEQPDDFFVEEETQVRGTKRDKPNQETVQEAEASRAELELLLADDTGMDNSLKGYNLKPKKRKGKKGKEIPDEGKIPDVDYDDPRFSSLFTSPLFALDPTDPQFKRSAVYARQVAQKNKGDQENATGTLRSEISGQFPSFNKLEMLKDKDLQPDGSNPEKGKDISSLVKSLKMKTKQANLSSQRDVKGKVTPPGVRSFGSDEADYGEDIPQEAVCRICLVELGEGMDALKMECYCNGERALAYQE</sequence>